<protein>
    <submittedName>
        <fullName evidence="1">Uncharacterized protein</fullName>
    </submittedName>
</protein>
<proteinExistence type="predicted"/>
<dbReference type="EMBL" id="BAABBQ010000001">
    <property type="protein sequence ID" value="GAA4013281.1"/>
    <property type="molecule type" value="Genomic_DNA"/>
</dbReference>
<evidence type="ECO:0000313" key="2">
    <source>
        <dbReference type="Proteomes" id="UP001500235"/>
    </source>
</evidence>
<accession>A0ABP7SL74</accession>
<organism evidence="1 2">
    <name type="scientific">Sphingomonas swuensis</name>
    <dbReference type="NCBI Taxonomy" id="977800"/>
    <lineage>
        <taxon>Bacteria</taxon>
        <taxon>Pseudomonadati</taxon>
        <taxon>Pseudomonadota</taxon>
        <taxon>Alphaproteobacteria</taxon>
        <taxon>Sphingomonadales</taxon>
        <taxon>Sphingomonadaceae</taxon>
        <taxon>Sphingomonas</taxon>
    </lineage>
</organism>
<name>A0ABP7SL74_9SPHN</name>
<dbReference type="Proteomes" id="UP001500235">
    <property type="component" value="Unassembled WGS sequence"/>
</dbReference>
<keyword evidence="2" id="KW-1185">Reference proteome</keyword>
<gene>
    <name evidence="1" type="ORF">GCM10022280_09360</name>
</gene>
<evidence type="ECO:0000313" key="1">
    <source>
        <dbReference type="EMBL" id="GAA4013281.1"/>
    </source>
</evidence>
<comment type="caution">
    <text evidence="1">The sequence shown here is derived from an EMBL/GenBank/DDBJ whole genome shotgun (WGS) entry which is preliminary data.</text>
</comment>
<sequence length="147" mass="15809">MKGGLGKDCVLFDELPVLTYRSIGLTLTTRDDYGDTGPDLSQLGSSVLINGLTVHRASTEGGELTYSITAMSGGPDTAVLLWYKPNDTLLWIRCRSAADCKVAEQIAGSVKFGSAAESCQQMEADLLLAEQKTGQPSPPLIRQCQRR</sequence>
<reference evidence="2" key="1">
    <citation type="journal article" date="2019" name="Int. J. Syst. Evol. Microbiol.">
        <title>The Global Catalogue of Microorganisms (GCM) 10K type strain sequencing project: providing services to taxonomists for standard genome sequencing and annotation.</title>
        <authorList>
            <consortium name="The Broad Institute Genomics Platform"/>
            <consortium name="The Broad Institute Genome Sequencing Center for Infectious Disease"/>
            <person name="Wu L."/>
            <person name="Ma J."/>
        </authorList>
    </citation>
    <scope>NUCLEOTIDE SEQUENCE [LARGE SCALE GENOMIC DNA]</scope>
    <source>
        <strain evidence="2">JCM 17563</strain>
    </source>
</reference>